<dbReference type="InterPro" id="IPR012368">
    <property type="entry name" value="OxRdtase_Mopterin-bd_su_IorB"/>
</dbReference>
<reference evidence="2 3" key="1">
    <citation type="submission" date="2017-10" db="EMBL/GenBank/DDBJ databases">
        <title>The draft genome sequence of Lewinella nigricans NBRC 102662.</title>
        <authorList>
            <person name="Wang K."/>
        </authorList>
    </citation>
    <scope>NUCLEOTIDE SEQUENCE [LARGE SCALE GENOMIC DNA]</scope>
    <source>
        <strain evidence="2 3">NBRC 102662</strain>
    </source>
</reference>
<proteinExistence type="predicted"/>
<sequence>MIQNINRRSFLKTSSLSGAGLLLGFSLGARTRPAETSIFEPNAFLRIGTDGSITIMAKNPEIGQGVKTALPMIIAEELDVSWEQITIRQADYDRRLGSQFAGGSTAVKSNWEDLRKAGASAKAMLLQAAANRWGIPVAECRARAGTVTNTRNPDSLSYGQLAEAAAALEVPESVVLKDPADFTLIGTARPNVDTEAIATGQPIFGLDAKPRGMLTATIVKSPVFGGTLKSFDAESALKIPGVEAVVEIEAADNPVLRIAGVAVVARNTWAAIKGKKALEVVWEAGDGATESTGSLRDTMAERTAESGAMELRNDGDVDTAFSAADQIIEAVYEMPFWYHATMEPMSYIADVREDRIECWGSTQVPSSVSYYANQITGIPRENIYVHQSRVGGGFGRRLLADYAQEAIYLSHKIQKPVQVLWTREDDLQHDYYRPMGRYQLKGALDGNGVITGWQIRSATTSRYLFRGDDSPHFKTEMFPDGFPAGFIPNFKMEYTPIATRVSTGAWRAPGHNATCFVDQSFLDELCVAAGKDPIAYRLELLGEEDREMPYDDHGGPTYSTGRLRNVIRRVAALSDWEQSLPAGRFRGFAAHFMFGAYVAEVVEVTLRDSGAPKVERVFAVVDCGIVVNPLGAKAQIEGGIIDGLSATLYGGIDIDKGRTVQSNFHDYPMLRYGESPEIIIELVDSTAHPEGLGEISLPPVGAALCNAYFRASGKRVRSLPLLRNGEVG</sequence>
<dbReference type="PIRSF" id="PIRSF036389">
    <property type="entry name" value="IOR_B"/>
    <property type="match status" value="1"/>
</dbReference>
<evidence type="ECO:0000313" key="2">
    <source>
        <dbReference type="EMBL" id="PHN06700.1"/>
    </source>
</evidence>
<name>A0A2D0NE94_FLAN2</name>
<dbReference type="Pfam" id="PF02738">
    <property type="entry name" value="MoCoBD_1"/>
    <property type="match status" value="1"/>
</dbReference>
<dbReference type="InterPro" id="IPR052516">
    <property type="entry name" value="N-heterocyclic_Hydroxylase"/>
</dbReference>
<dbReference type="InterPro" id="IPR046867">
    <property type="entry name" value="AldOxase/xan_DH_MoCoBD2"/>
</dbReference>
<evidence type="ECO:0000313" key="3">
    <source>
        <dbReference type="Proteomes" id="UP000223913"/>
    </source>
</evidence>
<dbReference type="InterPro" id="IPR000674">
    <property type="entry name" value="Ald_Oxase/Xan_DH_a/b"/>
</dbReference>
<dbReference type="PROSITE" id="PS51318">
    <property type="entry name" value="TAT"/>
    <property type="match status" value="1"/>
</dbReference>
<dbReference type="Gene3D" id="3.30.365.10">
    <property type="entry name" value="Aldehyde oxidase/xanthine dehydrogenase, molybdopterin binding domain"/>
    <property type="match status" value="4"/>
</dbReference>
<dbReference type="GO" id="GO:0016491">
    <property type="term" value="F:oxidoreductase activity"/>
    <property type="evidence" value="ECO:0007669"/>
    <property type="project" value="InterPro"/>
</dbReference>
<keyword evidence="3" id="KW-1185">Reference proteome</keyword>
<dbReference type="InterPro" id="IPR037165">
    <property type="entry name" value="AldOxase/xan_DH_Mopterin-bd_sf"/>
</dbReference>
<dbReference type="RefSeq" id="WP_099149957.1">
    <property type="nucleotide sequence ID" value="NZ_PDUD01000017.1"/>
</dbReference>
<organism evidence="2 3">
    <name type="scientific">Flavilitoribacter nigricans (strain ATCC 23147 / DSM 23189 / NBRC 102662 / NCIMB 1420 / SS-2)</name>
    <name type="common">Lewinella nigricans</name>
    <dbReference type="NCBI Taxonomy" id="1122177"/>
    <lineage>
        <taxon>Bacteria</taxon>
        <taxon>Pseudomonadati</taxon>
        <taxon>Bacteroidota</taxon>
        <taxon>Saprospiria</taxon>
        <taxon>Saprospirales</taxon>
        <taxon>Lewinellaceae</taxon>
        <taxon>Flavilitoribacter</taxon>
    </lineage>
</organism>
<dbReference type="Pfam" id="PF20256">
    <property type="entry name" value="MoCoBD_2"/>
    <property type="match status" value="2"/>
</dbReference>
<dbReference type="Proteomes" id="UP000223913">
    <property type="component" value="Unassembled WGS sequence"/>
</dbReference>
<dbReference type="SMART" id="SM01008">
    <property type="entry name" value="Ald_Xan_dh_C"/>
    <property type="match status" value="1"/>
</dbReference>
<evidence type="ECO:0000259" key="1">
    <source>
        <dbReference type="SMART" id="SM01008"/>
    </source>
</evidence>
<comment type="caution">
    <text evidence="2">The sequence shown here is derived from an EMBL/GenBank/DDBJ whole genome shotgun (WGS) entry which is preliminary data.</text>
</comment>
<dbReference type="Gene3D" id="3.90.1170.50">
    <property type="entry name" value="Aldehyde oxidase/xanthine dehydrogenase, a/b hammerhead"/>
    <property type="match status" value="1"/>
</dbReference>
<dbReference type="AlphaFoldDB" id="A0A2D0NE94"/>
<dbReference type="OrthoDB" id="9767994at2"/>
<dbReference type="PANTHER" id="PTHR47495">
    <property type="entry name" value="ALDEHYDE DEHYDROGENASE"/>
    <property type="match status" value="1"/>
</dbReference>
<accession>A0A2D0NE94</accession>
<feature type="domain" description="Aldehyde oxidase/xanthine dehydrogenase a/b hammerhead" evidence="1">
    <location>
        <begin position="199"/>
        <end position="286"/>
    </location>
</feature>
<dbReference type="InterPro" id="IPR006311">
    <property type="entry name" value="TAT_signal"/>
</dbReference>
<dbReference type="SUPFAM" id="SSF56003">
    <property type="entry name" value="Molybdenum cofactor-binding domain"/>
    <property type="match status" value="2"/>
</dbReference>
<gene>
    <name evidence="2" type="ORF">CRP01_10410</name>
</gene>
<dbReference type="PANTHER" id="PTHR47495:SF2">
    <property type="entry name" value="ALDEHYDE DEHYDROGENASE"/>
    <property type="match status" value="1"/>
</dbReference>
<dbReference type="EMBL" id="PDUD01000017">
    <property type="protein sequence ID" value="PHN06700.1"/>
    <property type="molecule type" value="Genomic_DNA"/>
</dbReference>
<protein>
    <recommendedName>
        <fullName evidence="1">Aldehyde oxidase/xanthine dehydrogenase a/b hammerhead domain-containing protein</fullName>
    </recommendedName>
</protein>
<dbReference type="InterPro" id="IPR008274">
    <property type="entry name" value="AldOxase/xan_DH_MoCoBD1"/>
</dbReference>